<dbReference type="InterPro" id="IPR013324">
    <property type="entry name" value="RNA_pol_sigma_r3/r4-like"/>
</dbReference>
<proteinExistence type="inferred from homology"/>
<accession>A0A0F6SI26</accession>
<dbReference type="InterPro" id="IPR036388">
    <property type="entry name" value="WH-like_DNA-bd_sf"/>
</dbReference>
<dbReference type="GO" id="GO:0003677">
    <property type="term" value="F:DNA binding"/>
    <property type="evidence" value="ECO:0007669"/>
    <property type="project" value="InterPro"/>
</dbReference>
<evidence type="ECO:0000256" key="3">
    <source>
        <dbReference type="ARBA" id="ARBA00023082"/>
    </source>
</evidence>
<dbReference type="RefSeq" id="WP_053238323.1">
    <property type="nucleotide sequence ID" value="NZ_CP011125.1"/>
</dbReference>
<feature type="domain" description="RNA polymerase sigma factor 70 region 4 type 2" evidence="6">
    <location>
        <begin position="136"/>
        <end position="183"/>
    </location>
</feature>
<dbReference type="PANTHER" id="PTHR43133:SF51">
    <property type="entry name" value="RNA POLYMERASE SIGMA FACTOR"/>
    <property type="match status" value="1"/>
</dbReference>
<keyword evidence="4" id="KW-0804">Transcription</keyword>
<evidence type="ECO:0000313" key="7">
    <source>
        <dbReference type="EMBL" id="AKF11459.1"/>
    </source>
</evidence>
<evidence type="ECO:0000256" key="4">
    <source>
        <dbReference type="ARBA" id="ARBA00023163"/>
    </source>
</evidence>
<dbReference type="STRING" id="927083.DB32_008608"/>
<evidence type="ECO:0000313" key="8">
    <source>
        <dbReference type="Proteomes" id="UP000034883"/>
    </source>
</evidence>
<evidence type="ECO:0000259" key="6">
    <source>
        <dbReference type="Pfam" id="PF08281"/>
    </source>
</evidence>
<dbReference type="KEGG" id="samy:DB32_008608"/>
<dbReference type="AlphaFoldDB" id="A0A0F6SI26"/>
<keyword evidence="2" id="KW-0805">Transcription regulation</keyword>
<name>A0A0F6SI26_9BACT</name>
<dbReference type="NCBIfam" id="TIGR02937">
    <property type="entry name" value="sigma70-ECF"/>
    <property type="match status" value="1"/>
</dbReference>
<organism evidence="7 8">
    <name type="scientific">Sandaracinus amylolyticus</name>
    <dbReference type="NCBI Taxonomy" id="927083"/>
    <lineage>
        <taxon>Bacteria</taxon>
        <taxon>Pseudomonadati</taxon>
        <taxon>Myxococcota</taxon>
        <taxon>Polyangia</taxon>
        <taxon>Polyangiales</taxon>
        <taxon>Sandaracinaceae</taxon>
        <taxon>Sandaracinus</taxon>
    </lineage>
</organism>
<comment type="similarity">
    <text evidence="1">Belongs to the sigma-70 factor family. ECF subfamily.</text>
</comment>
<dbReference type="GO" id="GO:0016987">
    <property type="term" value="F:sigma factor activity"/>
    <property type="evidence" value="ECO:0007669"/>
    <property type="project" value="UniProtKB-KW"/>
</dbReference>
<evidence type="ECO:0000256" key="1">
    <source>
        <dbReference type="ARBA" id="ARBA00010641"/>
    </source>
</evidence>
<evidence type="ECO:0000259" key="5">
    <source>
        <dbReference type="Pfam" id="PF04542"/>
    </source>
</evidence>
<keyword evidence="8" id="KW-1185">Reference proteome</keyword>
<dbReference type="Proteomes" id="UP000034883">
    <property type="component" value="Chromosome"/>
</dbReference>
<evidence type="ECO:0000256" key="2">
    <source>
        <dbReference type="ARBA" id="ARBA00023015"/>
    </source>
</evidence>
<dbReference type="SUPFAM" id="SSF88659">
    <property type="entry name" value="Sigma3 and sigma4 domains of RNA polymerase sigma factors"/>
    <property type="match status" value="1"/>
</dbReference>
<dbReference type="Pfam" id="PF04542">
    <property type="entry name" value="Sigma70_r2"/>
    <property type="match status" value="1"/>
</dbReference>
<protein>
    <submittedName>
        <fullName evidence="7">RNA polymerase sigma factor RpoE</fullName>
    </submittedName>
</protein>
<dbReference type="InterPro" id="IPR039425">
    <property type="entry name" value="RNA_pol_sigma-70-like"/>
</dbReference>
<dbReference type="EMBL" id="CP011125">
    <property type="protein sequence ID" value="AKF11459.1"/>
    <property type="molecule type" value="Genomic_DNA"/>
</dbReference>
<dbReference type="Gene3D" id="1.10.1740.10">
    <property type="match status" value="1"/>
</dbReference>
<dbReference type="InterPro" id="IPR013249">
    <property type="entry name" value="RNA_pol_sigma70_r4_t2"/>
</dbReference>
<dbReference type="Pfam" id="PF08281">
    <property type="entry name" value="Sigma70_r4_2"/>
    <property type="match status" value="1"/>
</dbReference>
<feature type="domain" description="RNA polymerase sigma-70 region 2" evidence="5">
    <location>
        <begin position="36"/>
        <end position="102"/>
    </location>
</feature>
<dbReference type="PANTHER" id="PTHR43133">
    <property type="entry name" value="RNA POLYMERASE ECF-TYPE SIGMA FACTO"/>
    <property type="match status" value="1"/>
</dbReference>
<reference evidence="7 8" key="1">
    <citation type="submission" date="2015-03" db="EMBL/GenBank/DDBJ databases">
        <title>Genome assembly of Sandaracinus amylolyticus DSM 53668.</title>
        <authorList>
            <person name="Sharma G."/>
            <person name="Subramanian S."/>
        </authorList>
    </citation>
    <scope>NUCLEOTIDE SEQUENCE [LARGE SCALE GENOMIC DNA]</scope>
    <source>
        <strain evidence="7 8">DSM 53668</strain>
    </source>
</reference>
<dbReference type="InterPro" id="IPR014284">
    <property type="entry name" value="RNA_pol_sigma-70_dom"/>
</dbReference>
<gene>
    <name evidence="7" type="ORF">DB32_008608</name>
</gene>
<dbReference type="SUPFAM" id="SSF88946">
    <property type="entry name" value="Sigma2 domain of RNA polymerase sigma factors"/>
    <property type="match status" value="1"/>
</dbReference>
<dbReference type="InterPro" id="IPR007627">
    <property type="entry name" value="RNA_pol_sigma70_r2"/>
</dbReference>
<dbReference type="Gene3D" id="1.10.10.10">
    <property type="entry name" value="Winged helix-like DNA-binding domain superfamily/Winged helix DNA-binding domain"/>
    <property type="match status" value="1"/>
</dbReference>
<sequence length="197" mass="22539">MTAPLRIHALPHPDEPSDVQLVERALAGDRWAEEAIYRRHVHRVTTVAARLLRCRADIEDVVQDVFLTAFRDLAALRTPERLAGWLAASTVHRVHKIFRRRKLQRLLGLDRSVHDETLVDQARDDVTPEMRAELALIDRVLDQLAHDDRMAWVLRHLLGYQVTEVAELTECSLATVHRRLARAQARVDASFGSDRDA</sequence>
<dbReference type="GO" id="GO:0006352">
    <property type="term" value="P:DNA-templated transcription initiation"/>
    <property type="evidence" value="ECO:0007669"/>
    <property type="project" value="InterPro"/>
</dbReference>
<dbReference type="InterPro" id="IPR013325">
    <property type="entry name" value="RNA_pol_sigma_r2"/>
</dbReference>
<keyword evidence="3" id="KW-0731">Sigma factor</keyword>